<feature type="compositionally biased region" description="Polar residues" evidence="1">
    <location>
        <begin position="54"/>
        <end position="65"/>
    </location>
</feature>
<protein>
    <submittedName>
        <fullName evidence="2">Uncharacterized protein</fullName>
    </submittedName>
</protein>
<dbReference type="Proteomes" id="UP000298787">
    <property type="component" value="Chromosome 18"/>
</dbReference>
<name>A0A4U5VDD8_COLLU</name>
<evidence type="ECO:0000313" key="3">
    <source>
        <dbReference type="Proteomes" id="UP000298787"/>
    </source>
</evidence>
<gene>
    <name evidence="2" type="ORF">D9C73_020231</name>
</gene>
<dbReference type="EMBL" id="CM014095">
    <property type="protein sequence ID" value="TKS86114.1"/>
    <property type="molecule type" value="Genomic_DNA"/>
</dbReference>
<organism evidence="2 3">
    <name type="scientific">Collichthys lucidus</name>
    <name type="common">Big head croaker</name>
    <name type="synonym">Sciaena lucida</name>
    <dbReference type="NCBI Taxonomy" id="240159"/>
    <lineage>
        <taxon>Eukaryota</taxon>
        <taxon>Metazoa</taxon>
        <taxon>Chordata</taxon>
        <taxon>Craniata</taxon>
        <taxon>Vertebrata</taxon>
        <taxon>Euteleostomi</taxon>
        <taxon>Actinopterygii</taxon>
        <taxon>Neopterygii</taxon>
        <taxon>Teleostei</taxon>
        <taxon>Neoteleostei</taxon>
        <taxon>Acanthomorphata</taxon>
        <taxon>Eupercaria</taxon>
        <taxon>Sciaenidae</taxon>
        <taxon>Collichthys</taxon>
    </lineage>
</organism>
<dbReference type="AlphaFoldDB" id="A0A4U5VDD8"/>
<feature type="compositionally biased region" description="Polar residues" evidence="1">
    <location>
        <begin position="1"/>
        <end position="10"/>
    </location>
</feature>
<sequence>MESLIQQNEVKVSGEPTYSRGIDAQFSGQDEEGPSQLTLQTSRGCGGGGGGRFSEQTDSRSQSPLESDRDTDATLLFWEVDSSEERWKWLWRRRKWNKQH</sequence>
<keyword evidence="3" id="KW-1185">Reference proteome</keyword>
<proteinExistence type="predicted"/>
<reference evidence="2 3" key="1">
    <citation type="submission" date="2019-01" db="EMBL/GenBank/DDBJ databases">
        <title>Genome Assembly of Collichthys lucidus.</title>
        <authorList>
            <person name="Cai M."/>
            <person name="Xiao S."/>
        </authorList>
    </citation>
    <scope>NUCLEOTIDE SEQUENCE [LARGE SCALE GENOMIC DNA]</scope>
    <source>
        <strain evidence="2">JT15FE1705JMU</strain>
        <tissue evidence="2">Muscle</tissue>
    </source>
</reference>
<evidence type="ECO:0000313" key="2">
    <source>
        <dbReference type="EMBL" id="TKS86114.1"/>
    </source>
</evidence>
<evidence type="ECO:0000256" key="1">
    <source>
        <dbReference type="SAM" id="MobiDB-lite"/>
    </source>
</evidence>
<accession>A0A4U5VDD8</accession>
<feature type="region of interest" description="Disordered" evidence="1">
    <location>
        <begin position="1"/>
        <end position="71"/>
    </location>
</feature>